<dbReference type="SUPFAM" id="SSF142877">
    <property type="entry name" value="EndoU-like"/>
    <property type="match status" value="1"/>
</dbReference>
<evidence type="ECO:0000313" key="3">
    <source>
        <dbReference type="EMBL" id="KAK5966451.1"/>
    </source>
</evidence>
<dbReference type="GO" id="GO:0016787">
    <property type="term" value="F:hydrolase activity"/>
    <property type="evidence" value="ECO:0007669"/>
    <property type="project" value="UniProtKB-KW"/>
</dbReference>
<sequence length="47" mass="5191">MLLNTSPEFEMAVYTICALSGGQCEMSIKNQSVRIIADTLKQDEVLV</sequence>
<dbReference type="InterPro" id="IPR018998">
    <property type="entry name" value="EndoU_C"/>
</dbReference>
<evidence type="ECO:0000313" key="4">
    <source>
        <dbReference type="Proteomes" id="UP001331761"/>
    </source>
</evidence>
<proteinExistence type="predicted"/>
<evidence type="ECO:0000256" key="1">
    <source>
        <dbReference type="ARBA" id="ARBA00022801"/>
    </source>
</evidence>
<dbReference type="AlphaFoldDB" id="A0AAN8IBC4"/>
<organism evidence="3 4">
    <name type="scientific">Trichostrongylus colubriformis</name>
    <name type="common">Black scour worm</name>
    <dbReference type="NCBI Taxonomy" id="6319"/>
    <lineage>
        <taxon>Eukaryota</taxon>
        <taxon>Metazoa</taxon>
        <taxon>Ecdysozoa</taxon>
        <taxon>Nematoda</taxon>
        <taxon>Chromadorea</taxon>
        <taxon>Rhabditida</taxon>
        <taxon>Rhabditina</taxon>
        <taxon>Rhabditomorpha</taxon>
        <taxon>Strongyloidea</taxon>
        <taxon>Trichostrongylidae</taxon>
        <taxon>Trichostrongylus</taxon>
    </lineage>
</organism>
<feature type="non-terminal residue" evidence="3">
    <location>
        <position position="47"/>
    </location>
</feature>
<accession>A0AAN8IBC4</accession>
<comment type="caution">
    <text evidence="3">The sequence shown here is derived from an EMBL/GenBank/DDBJ whole genome shotgun (WGS) entry which is preliminary data.</text>
</comment>
<dbReference type="EMBL" id="WIXE01023467">
    <property type="protein sequence ID" value="KAK5966451.1"/>
    <property type="molecule type" value="Genomic_DNA"/>
</dbReference>
<gene>
    <name evidence="3" type="ORF">GCK32_021314</name>
</gene>
<reference evidence="3 4" key="1">
    <citation type="submission" date="2019-10" db="EMBL/GenBank/DDBJ databases">
        <title>Assembly and Annotation for the nematode Trichostrongylus colubriformis.</title>
        <authorList>
            <person name="Martin J."/>
        </authorList>
    </citation>
    <scope>NUCLEOTIDE SEQUENCE [LARGE SCALE GENOMIC DNA]</scope>
    <source>
        <strain evidence="3">G859</strain>
        <tissue evidence="3">Whole worm</tissue>
    </source>
</reference>
<dbReference type="PROSITE" id="PS51959">
    <property type="entry name" value="ENDOU"/>
    <property type="match status" value="1"/>
</dbReference>
<keyword evidence="4" id="KW-1185">Reference proteome</keyword>
<evidence type="ECO:0000259" key="2">
    <source>
        <dbReference type="PROSITE" id="PS51959"/>
    </source>
</evidence>
<dbReference type="GO" id="GO:0004521">
    <property type="term" value="F:RNA endonuclease activity"/>
    <property type="evidence" value="ECO:0007669"/>
    <property type="project" value="InterPro"/>
</dbReference>
<keyword evidence="1" id="KW-0378">Hydrolase</keyword>
<name>A0AAN8IBC4_TRICO</name>
<protein>
    <recommendedName>
        <fullName evidence="2">EndoU domain-containing protein</fullName>
    </recommendedName>
</protein>
<feature type="domain" description="EndoU" evidence="2">
    <location>
        <begin position="1"/>
        <end position="47"/>
    </location>
</feature>
<dbReference type="Proteomes" id="UP001331761">
    <property type="component" value="Unassembled WGS sequence"/>
</dbReference>
<dbReference type="InterPro" id="IPR037227">
    <property type="entry name" value="EndoU-like"/>
</dbReference>